<reference evidence="6" key="1">
    <citation type="submission" date="2021-01" db="UniProtKB">
        <authorList>
            <consortium name="EnsemblMetazoa"/>
        </authorList>
    </citation>
    <scope>IDENTIFICATION</scope>
</reference>
<dbReference type="InterPro" id="IPR024158">
    <property type="entry name" value="Mt_import_TIM15"/>
</dbReference>
<dbReference type="GO" id="GO:0006457">
    <property type="term" value="P:protein folding"/>
    <property type="evidence" value="ECO:0007669"/>
    <property type="project" value="TreeGrafter"/>
</dbReference>
<dbReference type="Pfam" id="PF05180">
    <property type="entry name" value="zf-DNL"/>
    <property type="match status" value="1"/>
</dbReference>
<dbReference type="GO" id="GO:0005739">
    <property type="term" value="C:mitochondrion"/>
    <property type="evidence" value="ECO:0007669"/>
    <property type="project" value="TreeGrafter"/>
</dbReference>
<evidence type="ECO:0000313" key="7">
    <source>
        <dbReference type="Proteomes" id="UP000594262"/>
    </source>
</evidence>
<evidence type="ECO:0000256" key="3">
    <source>
        <dbReference type="ARBA" id="ARBA00022833"/>
    </source>
</evidence>
<dbReference type="GO" id="GO:0051087">
    <property type="term" value="F:protein-folding chaperone binding"/>
    <property type="evidence" value="ECO:0007669"/>
    <property type="project" value="TreeGrafter"/>
</dbReference>
<dbReference type="PANTHER" id="PTHR20922">
    <property type="entry name" value="DNL-TYPE ZINC FINGER PROTEIN"/>
    <property type="match status" value="1"/>
</dbReference>
<dbReference type="GO" id="GO:0008270">
    <property type="term" value="F:zinc ion binding"/>
    <property type="evidence" value="ECO:0007669"/>
    <property type="project" value="UniProtKB-KW"/>
</dbReference>
<dbReference type="InterPro" id="IPR007853">
    <property type="entry name" value="Znf_DNL-typ"/>
</dbReference>
<dbReference type="GO" id="GO:0050821">
    <property type="term" value="P:protein stabilization"/>
    <property type="evidence" value="ECO:0007669"/>
    <property type="project" value="TreeGrafter"/>
</dbReference>
<feature type="domain" description="DNL-type" evidence="5">
    <location>
        <begin position="88"/>
        <end position="171"/>
    </location>
</feature>
<dbReference type="OrthoDB" id="512667at2759"/>
<dbReference type="EnsemblMetazoa" id="CLYHEMT013155.1">
    <property type="protein sequence ID" value="CLYHEMP013155.1"/>
    <property type="gene ID" value="CLYHEMG013155"/>
</dbReference>
<dbReference type="PANTHER" id="PTHR20922:SF13">
    <property type="entry name" value="DNL-TYPE ZINC FINGER PROTEIN"/>
    <property type="match status" value="1"/>
</dbReference>
<evidence type="ECO:0000256" key="1">
    <source>
        <dbReference type="ARBA" id="ARBA00022723"/>
    </source>
</evidence>
<dbReference type="Proteomes" id="UP000594262">
    <property type="component" value="Unplaced"/>
</dbReference>
<keyword evidence="7" id="KW-1185">Reference proteome</keyword>
<keyword evidence="1" id="KW-0479">Metal-binding</keyword>
<sequence length="171" mass="19998">MNIKMIQSSRQLIRSQCWIRFFHHRNLPKDGVFKLWNYTGQNSGYFWMFPIRQRQSALSSRSFYSNFCSTRNICSSATLLEEKQPIGKIEGTLYLEFTCNVCEHRSSKTLSKQAYQSGVVLIRCEGCQNLHLIADNLGWFRDNKVNIEDLMKEKGEEVKQLSVDDLQFVPK</sequence>
<evidence type="ECO:0000256" key="2">
    <source>
        <dbReference type="ARBA" id="ARBA00022771"/>
    </source>
</evidence>
<dbReference type="GO" id="GO:0030150">
    <property type="term" value="P:protein import into mitochondrial matrix"/>
    <property type="evidence" value="ECO:0007669"/>
    <property type="project" value="TreeGrafter"/>
</dbReference>
<evidence type="ECO:0000256" key="4">
    <source>
        <dbReference type="PROSITE-ProRule" id="PRU00834"/>
    </source>
</evidence>
<dbReference type="PROSITE" id="PS51501">
    <property type="entry name" value="ZF_DNL"/>
    <property type="match status" value="1"/>
</dbReference>
<name>A0A7M5WUC7_9CNID</name>
<dbReference type="AlphaFoldDB" id="A0A7M5WUC7"/>
<evidence type="ECO:0000259" key="5">
    <source>
        <dbReference type="PROSITE" id="PS51501"/>
    </source>
</evidence>
<keyword evidence="2 4" id="KW-0863">Zinc-finger</keyword>
<keyword evidence="3" id="KW-0862">Zinc</keyword>
<protein>
    <recommendedName>
        <fullName evidence="5">DNL-type domain-containing protein</fullName>
    </recommendedName>
</protein>
<accession>A0A7M5WUC7</accession>
<organism evidence="6 7">
    <name type="scientific">Clytia hemisphaerica</name>
    <dbReference type="NCBI Taxonomy" id="252671"/>
    <lineage>
        <taxon>Eukaryota</taxon>
        <taxon>Metazoa</taxon>
        <taxon>Cnidaria</taxon>
        <taxon>Hydrozoa</taxon>
        <taxon>Hydroidolina</taxon>
        <taxon>Leptothecata</taxon>
        <taxon>Obeliida</taxon>
        <taxon>Clytiidae</taxon>
        <taxon>Clytia</taxon>
    </lineage>
</organism>
<proteinExistence type="predicted"/>
<evidence type="ECO:0000313" key="6">
    <source>
        <dbReference type="EnsemblMetazoa" id="CLYHEMP013155.1"/>
    </source>
</evidence>